<dbReference type="InterPro" id="IPR036390">
    <property type="entry name" value="WH_DNA-bd_sf"/>
</dbReference>
<evidence type="ECO:0000259" key="4">
    <source>
        <dbReference type="PROSITE" id="PS50949"/>
    </source>
</evidence>
<evidence type="ECO:0000256" key="1">
    <source>
        <dbReference type="ARBA" id="ARBA00023015"/>
    </source>
</evidence>
<dbReference type="Pfam" id="PF07729">
    <property type="entry name" value="FCD"/>
    <property type="match status" value="1"/>
</dbReference>
<dbReference type="SMART" id="SM00895">
    <property type="entry name" value="FCD"/>
    <property type="match status" value="1"/>
</dbReference>
<proteinExistence type="predicted"/>
<dbReference type="OrthoDB" id="9781630at2"/>
<dbReference type="InterPro" id="IPR000524">
    <property type="entry name" value="Tscrpt_reg_HTH_GntR"/>
</dbReference>
<evidence type="ECO:0000256" key="3">
    <source>
        <dbReference type="ARBA" id="ARBA00023163"/>
    </source>
</evidence>
<reference evidence="6" key="1">
    <citation type="submission" date="2011-10" db="EMBL/GenBank/DDBJ databases">
        <title>The complete genome of chromosome of Thermovirga lienii DSM 17291.</title>
        <authorList>
            <consortium name="US DOE Joint Genome Institute (JGI-PGF)"/>
            <person name="Lucas S."/>
            <person name="Copeland A."/>
            <person name="Lapidus A."/>
            <person name="Glavina del Rio T."/>
            <person name="Dalin E."/>
            <person name="Tice H."/>
            <person name="Bruce D."/>
            <person name="Goodwin L."/>
            <person name="Pitluck S."/>
            <person name="Peters L."/>
            <person name="Mikhailova N."/>
            <person name="Saunders E."/>
            <person name="Kyrpides N."/>
            <person name="Mavromatis K."/>
            <person name="Ivanova N."/>
            <person name="Last F.I."/>
            <person name="Brettin T."/>
            <person name="Detter J.C."/>
            <person name="Han C."/>
            <person name="Larimer F."/>
            <person name="Land M."/>
            <person name="Hauser L."/>
            <person name="Markowitz V."/>
            <person name="Cheng J.-F."/>
            <person name="Hugenholtz P."/>
            <person name="Woyke T."/>
            <person name="Wu D."/>
            <person name="Spring S."/>
            <person name="Schroeder M."/>
            <person name="Brambilla E.-M."/>
            <person name="Klenk H.-P."/>
            <person name="Eisen J.A."/>
        </authorList>
    </citation>
    <scope>NUCLEOTIDE SEQUENCE [LARGE SCALE GENOMIC DNA]</scope>
    <source>
        <strain evidence="6">ATCC BAA-1197 / DSM 17291 / Cas60314</strain>
    </source>
</reference>
<feature type="domain" description="HTH gntR-type" evidence="4">
    <location>
        <begin position="12"/>
        <end position="79"/>
    </location>
</feature>
<dbReference type="GO" id="GO:0003700">
    <property type="term" value="F:DNA-binding transcription factor activity"/>
    <property type="evidence" value="ECO:0007669"/>
    <property type="project" value="InterPro"/>
</dbReference>
<keyword evidence="1" id="KW-0805">Transcription regulation</keyword>
<dbReference type="HOGENOM" id="CLU_017584_5_1_0"/>
<dbReference type="AlphaFoldDB" id="G7V7C3"/>
<dbReference type="PRINTS" id="PR00035">
    <property type="entry name" value="HTHGNTR"/>
</dbReference>
<dbReference type="SUPFAM" id="SSF46785">
    <property type="entry name" value="Winged helix' DNA-binding domain"/>
    <property type="match status" value="1"/>
</dbReference>
<name>G7V7C3_THELD</name>
<dbReference type="InterPro" id="IPR011711">
    <property type="entry name" value="GntR_C"/>
</dbReference>
<dbReference type="PANTHER" id="PTHR43537:SF24">
    <property type="entry name" value="GLUCONATE OPERON TRANSCRIPTIONAL REPRESSOR"/>
    <property type="match status" value="1"/>
</dbReference>
<organism evidence="5 6">
    <name type="scientific">Thermovirga lienii (strain ATCC BAA-1197 / DSM 17291 / Cas60314)</name>
    <dbReference type="NCBI Taxonomy" id="580340"/>
    <lineage>
        <taxon>Bacteria</taxon>
        <taxon>Thermotogati</taxon>
        <taxon>Synergistota</taxon>
        <taxon>Synergistia</taxon>
        <taxon>Synergistales</taxon>
        <taxon>Thermovirgaceae</taxon>
        <taxon>Thermovirga</taxon>
    </lineage>
</organism>
<dbReference type="KEGG" id="tli:Tlie_1516"/>
<dbReference type="STRING" id="580340.Tlie_1516"/>
<keyword evidence="3" id="KW-0804">Transcription</keyword>
<sequence length="224" mass="25971">MTNNPFTPAKNMDLREIVYQKIKEAIVEGLIKPGERLSEVEIADKLAVSRTPVREAIRQLAQTGLVTLEPRKGAFVTLPTLKDAEDLYDLRATLELMALRYVIKNPPRETLEKYREIFAAINEKTPTKHYLTEDRKFHNMLYEASGNKYLHKMLSNISDLINLCRHYSVEGTPLTTFAYEHILIIDAILDQDWERAEKEMKAHMARTKEGLLSYLRNHPDMKEK</sequence>
<dbReference type="Proteomes" id="UP000005868">
    <property type="component" value="Chromosome"/>
</dbReference>
<dbReference type="SUPFAM" id="SSF48008">
    <property type="entry name" value="GntR ligand-binding domain-like"/>
    <property type="match status" value="1"/>
</dbReference>
<dbReference type="InterPro" id="IPR008920">
    <property type="entry name" value="TF_FadR/GntR_C"/>
</dbReference>
<evidence type="ECO:0000256" key="2">
    <source>
        <dbReference type="ARBA" id="ARBA00023125"/>
    </source>
</evidence>
<keyword evidence="6" id="KW-1185">Reference proteome</keyword>
<evidence type="ECO:0000313" key="6">
    <source>
        <dbReference type="Proteomes" id="UP000005868"/>
    </source>
</evidence>
<dbReference type="PANTHER" id="PTHR43537">
    <property type="entry name" value="TRANSCRIPTIONAL REGULATOR, GNTR FAMILY"/>
    <property type="match status" value="1"/>
</dbReference>
<dbReference type="InterPro" id="IPR036388">
    <property type="entry name" value="WH-like_DNA-bd_sf"/>
</dbReference>
<evidence type="ECO:0000313" key="5">
    <source>
        <dbReference type="EMBL" id="AER67239.1"/>
    </source>
</evidence>
<dbReference type="Pfam" id="PF00392">
    <property type="entry name" value="GntR"/>
    <property type="match status" value="1"/>
</dbReference>
<protein>
    <submittedName>
        <fullName evidence="5">Transcriptional regulator, GntR family</fullName>
    </submittedName>
</protein>
<dbReference type="CDD" id="cd07377">
    <property type="entry name" value="WHTH_GntR"/>
    <property type="match status" value="1"/>
</dbReference>
<gene>
    <name evidence="5" type="ordered locus">Tlie_1516</name>
</gene>
<dbReference type="Gene3D" id="1.20.120.530">
    <property type="entry name" value="GntR ligand-binding domain-like"/>
    <property type="match status" value="1"/>
</dbReference>
<dbReference type="PROSITE" id="PS50949">
    <property type="entry name" value="HTH_GNTR"/>
    <property type="match status" value="1"/>
</dbReference>
<dbReference type="EMBL" id="CP003096">
    <property type="protein sequence ID" value="AER67239.1"/>
    <property type="molecule type" value="Genomic_DNA"/>
</dbReference>
<accession>G7V7C3</accession>
<keyword evidence="2" id="KW-0238">DNA-binding</keyword>
<dbReference type="eggNOG" id="COG1802">
    <property type="taxonomic scope" value="Bacteria"/>
</dbReference>
<dbReference type="Gene3D" id="1.10.10.10">
    <property type="entry name" value="Winged helix-like DNA-binding domain superfamily/Winged helix DNA-binding domain"/>
    <property type="match status" value="1"/>
</dbReference>
<dbReference type="GO" id="GO:0003677">
    <property type="term" value="F:DNA binding"/>
    <property type="evidence" value="ECO:0007669"/>
    <property type="project" value="UniProtKB-KW"/>
</dbReference>
<reference evidence="5 6" key="2">
    <citation type="journal article" date="2012" name="Stand. Genomic Sci.">
        <title>Genome sequence of the moderately thermophilic, amino-acid-degrading and sulfur-reducing bacterium Thermovirga lienii type strain (Cas60314(T)).</title>
        <authorList>
            <person name="Goker M."/>
            <person name="Saunders E."/>
            <person name="Lapidus A."/>
            <person name="Nolan M."/>
            <person name="Lucas S."/>
            <person name="Hammon N."/>
            <person name="Deshpande S."/>
            <person name="Cheng J.F."/>
            <person name="Han C."/>
            <person name="Tapia R."/>
            <person name="Goodwin L.A."/>
            <person name="Pitluck S."/>
            <person name="Liolios K."/>
            <person name="Mavromatis K."/>
            <person name="Pagani I."/>
            <person name="Ivanova N."/>
            <person name="Mikhailova N."/>
            <person name="Pati A."/>
            <person name="Chen A."/>
            <person name="Palaniappan K."/>
            <person name="Land M."/>
            <person name="Chang Y.J."/>
            <person name="Jeffries C.D."/>
            <person name="Brambilla E.M."/>
            <person name="Rohde M."/>
            <person name="Spring S."/>
            <person name="Detter J.C."/>
            <person name="Woyke T."/>
            <person name="Bristow J."/>
            <person name="Eisen J.A."/>
            <person name="Markowitz V."/>
            <person name="Hugenholtz P."/>
            <person name="Kyrpides N.C."/>
            <person name="Klenk H.P."/>
        </authorList>
    </citation>
    <scope>NUCLEOTIDE SEQUENCE [LARGE SCALE GENOMIC DNA]</scope>
    <source>
        <strain evidence="6">ATCC BAA-1197 / DSM 17291 / Cas60314</strain>
    </source>
</reference>
<dbReference type="SMART" id="SM00345">
    <property type="entry name" value="HTH_GNTR"/>
    <property type="match status" value="1"/>
</dbReference>